<evidence type="ECO:0000256" key="5">
    <source>
        <dbReference type="ARBA" id="ARBA00022989"/>
    </source>
</evidence>
<comment type="subcellular location">
    <subcellularLocation>
        <location evidence="1 7">Cell membrane</location>
        <topology evidence="1 7">Multi-pass membrane protein</topology>
    </subcellularLocation>
</comment>
<dbReference type="InterPro" id="IPR000515">
    <property type="entry name" value="MetI-like"/>
</dbReference>
<feature type="transmembrane region" description="Helical" evidence="7">
    <location>
        <begin position="93"/>
        <end position="115"/>
    </location>
</feature>
<keyword evidence="6 7" id="KW-0472">Membrane</keyword>
<feature type="transmembrane region" description="Helical" evidence="7">
    <location>
        <begin position="175"/>
        <end position="200"/>
    </location>
</feature>
<evidence type="ECO:0000259" key="8">
    <source>
        <dbReference type="PROSITE" id="PS50928"/>
    </source>
</evidence>
<feature type="transmembrane region" description="Helical" evidence="7">
    <location>
        <begin position="127"/>
        <end position="148"/>
    </location>
</feature>
<dbReference type="InterPro" id="IPR035906">
    <property type="entry name" value="MetI-like_sf"/>
</dbReference>
<dbReference type="PROSITE" id="PS50928">
    <property type="entry name" value="ABC_TM1"/>
    <property type="match status" value="1"/>
</dbReference>
<dbReference type="EMBL" id="LDRT01000048">
    <property type="protein sequence ID" value="KTR94757.1"/>
    <property type="molecule type" value="Genomic_DNA"/>
</dbReference>
<evidence type="ECO:0000256" key="6">
    <source>
        <dbReference type="ARBA" id="ARBA00023136"/>
    </source>
</evidence>
<dbReference type="InterPro" id="IPR051393">
    <property type="entry name" value="ABC_transporter_permease"/>
</dbReference>
<organism evidence="9 10">
    <name type="scientific">Microbacterium testaceum</name>
    <name type="common">Aureobacterium testaceum</name>
    <name type="synonym">Brevibacterium testaceum</name>
    <dbReference type="NCBI Taxonomy" id="2033"/>
    <lineage>
        <taxon>Bacteria</taxon>
        <taxon>Bacillati</taxon>
        <taxon>Actinomycetota</taxon>
        <taxon>Actinomycetes</taxon>
        <taxon>Micrococcales</taxon>
        <taxon>Microbacteriaceae</taxon>
        <taxon>Microbacterium</taxon>
    </lineage>
</organism>
<evidence type="ECO:0000256" key="7">
    <source>
        <dbReference type="RuleBase" id="RU363032"/>
    </source>
</evidence>
<dbReference type="PANTHER" id="PTHR30193">
    <property type="entry name" value="ABC TRANSPORTER PERMEASE PROTEIN"/>
    <property type="match status" value="1"/>
</dbReference>
<dbReference type="GO" id="GO:0055085">
    <property type="term" value="P:transmembrane transport"/>
    <property type="evidence" value="ECO:0007669"/>
    <property type="project" value="InterPro"/>
</dbReference>
<feature type="transmembrane region" description="Helical" evidence="7">
    <location>
        <begin position="31"/>
        <end position="51"/>
    </location>
</feature>
<comment type="similarity">
    <text evidence="7">Belongs to the binding-protein-dependent transport system permease family.</text>
</comment>
<gene>
    <name evidence="9" type="ORF">NS220_08135</name>
</gene>
<proteinExistence type="inferred from homology"/>
<feature type="transmembrane region" description="Helical" evidence="7">
    <location>
        <begin position="221"/>
        <end position="243"/>
    </location>
</feature>
<dbReference type="PANTHER" id="PTHR30193:SF37">
    <property type="entry name" value="INNER MEMBRANE ABC TRANSPORTER PERMEASE PROTEIN YCJO"/>
    <property type="match status" value="1"/>
</dbReference>
<sequence length="314" mass="33020">MSASILPLRRARGMTRSTRATPSWRRVDRRLGIALLVPAFAVFAVFVFYPLGKVVWLSTQGTDIFGQAAGFVGAKNFVTLFTDPHFGETVVRTAVFCVAVVAGRVVVGLAVTIPLTMKLRGMPIFRALLTSPLVVSVSAASVAFAAMLSPANGFVNSVITRFGGTAVPWLTSTQWAFPSVIVVTIWGSLGFTVLLLLGAFGAIDRDVIEAAHLDGAGPARTLWSISLPLVTPTLFFIVVTGAVEALTTFGQIQILTGGGPANSTSTLVYTIYTSAFGAGGANFGMAAATGIVLFVLVLGLSLVQFGLLEKRVNY</sequence>
<dbReference type="SUPFAM" id="SSF161098">
    <property type="entry name" value="MetI-like"/>
    <property type="match status" value="1"/>
</dbReference>
<keyword evidence="2 7" id="KW-0813">Transport</keyword>
<feature type="transmembrane region" description="Helical" evidence="7">
    <location>
        <begin position="283"/>
        <end position="308"/>
    </location>
</feature>
<protein>
    <submittedName>
        <fullName evidence="9">Sugar ABC transporter permease</fullName>
    </submittedName>
</protein>
<evidence type="ECO:0000313" key="9">
    <source>
        <dbReference type="EMBL" id="KTR94757.1"/>
    </source>
</evidence>
<dbReference type="CDD" id="cd06261">
    <property type="entry name" value="TM_PBP2"/>
    <property type="match status" value="1"/>
</dbReference>
<dbReference type="Gene3D" id="1.10.3720.10">
    <property type="entry name" value="MetI-like"/>
    <property type="match status" value="1"/>
</dbReference>
<keyword evidence="5 7" id="KW-1133">Transmembrane helix</keyword>
<keyword evidence="4 7" id="KW-0812">Transmembrane</keyword>
<comment type="caution">
    <text evidence="9">The sequence shown here is derived from an EMBL/GenBank/DDBJ whole genome shotgun (WGS) entry which is preliminary data.</text>
</comment>
<dbReference type="RefSeq" id="WP_058623577.1">
    <property type="nucleotide sequence ID" value="NZ_LDRT01000048.1"/>
</dbReference>
<dbReference type="AlphaFoldDB" id="A0A147EXM7"/>
<evidence type="ECO:0000256" key="2">
    <source>
        <dbReference type="ARBA" id="ARBA00022448"/>
    </source>
</evidence>
<dbReference type="GO" id="GO:0005886">
    <property type="term" value="C:plasma membrane"/>
    <property type="evidence" value="ECO:0007669"/>
    <property type="project" value="UniProtKB-SubCell"/>
</dbReference>
<reference evidence="9 10" key="1">
    <citation type="journal article" date="2016" name="Front. Microbiol.">
        <title>Genomic Resource of Rice Seed Associated Bacteria.</title>
        <authorList>
            <person name="Midha S."/>
            <person name="Bansal K."/>
            <person name="Sharma S."/>
            <person name="Kumar N."/>
            <person name="Patil P.P."/>
            <person name="Chaudhry V."/>
            <person name="Patil P.B."/>
        </authorList>
    </citation>
    <scope>NUCLEOTIDE SEQUENCE [LARGE SCALE GENOMIC DNA]</scope>
    <source>
        <strain evidence="9 10">NS220</strain>
    </source>
</reference>
<name>A0A147EXM7_MICTE</name>
<dbReference type="Pfam" id="PF00528">
    <property type="entry name" value="BPD_transp_1"/>
    <property type="match status" value="1"/>
</dbReference>
<keyword evidence="3" id="KW-1003">Cell membrane</keyword>
<dbReference type="Proteomes" id="UP000075025">
    <property type="component" value="Unassembled WGS sequence"/>
</dbReference>
<evidence type="ECO:0000256" key="4">
    <source>
        <dbReference type="ARBA" id="ARBA00022692"/>
    </source>
</evidence>
<evidence type="ECO:0000313" key="10">
    <source>
        <dbReference type="Proteomes" id="UP000075025"/>
    </source>
</evidence>
<dbReference type="PATRIC" id="fig|2033.6.peg.2634"/>
<feature type="domain" description="ABC transmembrane type-1" evidence="8">
    <location>
        <begin position="90"/>
        <end position="304"/>
    </location>
</feature>
<evidence type="ECO:0000256" key="1">
    <source>
        <dbReference type="ARBA" id="ARBA00004651"/>
    </source>
</evidence>
<accession>A0A147EXM7</accession>
<evidence type="ECO:0000256" key="3">
    <source>
        <dbReference type="ARBA" id="ARBA00022475"/>
    </source>
</evidence>
<dbReference type="OrthoDB" id="9804439at2"/>